<evidence type="ECO:0000256" key="2">
    <source>
        <dbReference type="ARBA" id="ARBA00023002"/>
    </source>
</evidence>
<dbReference type="GO" id="GO:0003955">
    <property type="term" value="F:NAD(P)H dehydrogenase (quinone) activity"/>
    <property type="evidence" value="ECO:0007669"/>
    <property type="project" value="TreeGrafter"/>
</dbReference>
<evidence type="ECO:0000313" key="4">
    <source>
        <dbReference type="EMBL" id="ANJ56227.1"/>
    </source>
</evidence>
<dbReference type="OrthoDB" id="9798454at2"/>
<dbReference type="GO" id="GO:0005829">
    <property type="term" value="C:cytosol"/>
    <property type="evidence" value="ECO:0007669"/>
    <property type="project" value="TreeGrafter"/>
</dbReference>
<keyword evidence="5" id="KW-1185">Reference proteome</keyword>
<sequence>MNVLIVHAHPEPKSFTAALRDQAVETLQSQGHDVRVSDLYAMNWNPVASAEDFSLRENPEYLVYALEQRHNSKAQTLATDIQQELDKLLWADLLILNFPIYWFSTPAILKGWIDRVLVSGICYGGKRFYDQGGLRGKKTLVTVTLGGREHMFGEGAIHGPLEDMLRPLLRGTLAYVGLEVLQPFVGWHVPYISADARQQFLVSYGQRLQNIEADEPIEYPRLGQFDDRLYPLDPSLTERQI</sequence>
<organism evidence="4 5">
    <name type="scientific">Pseudomonas silesiensis</name>
    <dbReference type="NCBI Taxonomy" id="1853130"/>
    <lineage>
        <taxon>Bacteria</taxon>
        <taxon>Pseudomonadati</taxon>
        <taxon>Pseudomonadota</taxon>
        <taxon>Gammaproteobacteria</taxon>
        <taxon>Pseudomonadales</taxon>
        <taxon>Pseudomonadaceae</taxon>
        <taxon>Pseudomonas</taxon>
    </lineage>
</organism>
<evidence type="ECO:0000313" key="5">
    <source>
        <dbReference type="Proteomes" id="UP000078354"/>
    </source>
</evidence>
<dbReference type="FunFam" id="3.40.50.360:FF:000054">
    <property type="entry name" value="NAD(P)H dehydrogenase, quinone 1"/>
    <property type="match status" value="1"/>
</dbReference>
<comment type="similarity">
    <text evidence="1">Belongs to the NAD(P)H dehydrogenase (quinone) family.</text>
</comment>
<name>A0A191YTM5_9PSED</name>
<reference evidence="4 5" key="1">
    <citation type="journal article" date="2018" name="Syst. Appl. Microbiol.">
        <title>Pseudomonas silesiensis sp. nov. strain A3T isolated from a biological pesticide sewage treatment plant and analysis of the complete genome sequence.</title>
        <authorList>
            <person name="Kaminski M.A."/>
            <person name="Furmanczyk E.M."/>
            <person name="Sobczak A."/>
            <person name="Dziembowski A."/>
            <person name="Lipinski L."/>
        </authorList>
    </citation>
    <scope>NUCLEOTIDE SEQUENCE [LARGE SCALE GENOMIC DNA]</scope>
    <source>
        <strain evidence="4 5">A3</strain>
    </source>
</reference>
<dbReference type="InterPro" id="IPR029039">
    <property type="entry name" value="Flavoprotein-like_sf"/>
</dbReference>
<evidence type="ECO:0000259" key="3">
    <source>
        <dbReference type="Pfam" id="PF02525"/>
    </source>
</evidence>
<dbReference type="RefSeq" id="WP_064677743.1">
    <property type="nucleotide sequence ID" value="NZ_CP014870.1"/>
</dbReference>
<dbReference type="EMBL" id="CP014870">
    <property type="protein sequence ID" value="ANJ56227.1"/>
    <property type="molecule type" value="Genomic_DNA"/>
</dbReference>
<proteinExistence type="inferred from homology"/>
<dbReference type="Proteomes" id="UP000078354">
    <property type="component" value="Chromosome"/>
</dbReference>
<evidence type="ECO:0000256" key="1">
    <source>
        <dbReference type="ARBA" id="ARBA00006252"/>
    </source>
</evidence>
<dbReference type="Pfam" id="PF02525">
    <property type="entry name" value="Flavodoxin_2"/>
    <property type="match status" value="1"/>
</dbReference>
<accession>A0A191YTM5</accession>
<dbReference type="STRING" id="1853130.PMA3_14185"/>
<feature type="domain" description="Flavodoxin-like fold" evidence="3">
    <location>
        <begin position="1"/>
        <end position="207"/>
    </location>
</feature>
<dbReference type="Gene3D" id="3.40.50.360">
    <property type="match status" value="1"/>
</dbReference>
<keyword evidence="2" id="KW-0560">Oxidoreductase</keyword>
<protein>
    <submittedName>
        <fullName evidence="4">NAD(P)H dehydrogenase</fullName>
    </submittedName>
</protein>
<dbReference type="KEGG" id="psil:PMA3_14185"/>
<dbReference type="AlphaFoldDB" id="A0A191YTM5"/>
<dbReference type="InterPro" id="IPR051545">
    <property type="entry name" value="NAD(P)H_dehydrogenase_qn"/>
</dbReference>
<dbReference type="PANTHER" id="PTHR10204">
    <property type="entry name" value="NAD P H OXIDOREDUCTASE-RELATED"/>
    <property type="match status" value="1"/>
</dbReference>
<dbReference type="PANTHER" id="PTHR10204:SF34">
    <property type="entry name" value="NAD(P)H DEHYDROGENASE [QUINONE] 1 ISOFORM 1"/>
    <property type="match status" value="1"/>
</dbReference>
<dbReference type="InterPro" id="IPR003680">
    <property type="entry name" value="Flavodoxin_fold"/>
</dbReference>
<gene>
    <name evidence="4" type="ORF">PMA3_14185</name>
</gene>
<dbReference type="SUPFAM" id="SSF52218">
    <property type="entry name" value="Flavoproteins"/>
    <property type="match status" value="1"/>
</dbReference>